<proteinExistence type="inferred from homology"/>
<dbReference type="Gene3D" id="3.40.109.10">
    <property type="entry name" value="NADH Oxidase"/>
    <property type="match status" value="1"/>
</dbReference>
<dbReference type="InterPro" id="IPR033878">
    <property type="entry name" value="NfsB-like"/>
</dbReference>
<dbReference type="GO" id="GO:0016491">
    <property type="term" value="F:oxidoreductase activity"/>
    <property type="evidence" value="ECO:0007669"/>
    <property type="project" value="UniProtKB-KW"/>
</dbReference>
<name>A0A0F9NYS4_9ZZZZ</name>
<comment type="caution">
    <text evidence="5">The sequence shown here is derived from an EMBL/GenBank/DDBJ whole genome shotgun (WGS) entry which is preliminary data.</text>
</comment>
<dbReference type="AlphaFoldDB" id="A0A0F9NYS4"/>
<gene>
    <name evidence="5" type="ORF">LCGC14_0892640</name>
</gene>
<dbReference type="PANTHER" id="PTHR43673:SF10">
    <property type="entry name" value="NADH DEHYDROGENASE_NAD(P)H NITROREDUCTASE XCC3605-RELATED"/>
    <property type="match status" value="1"/>
</dbReference>
<organism evidence="5">
    <name type="scientific">marine sediment metagenome</name>
    <dbReference type="NCBI Taxonomy" id="412755"/>
    <lineage>
        <taxon>unclassified sequences</taxon>
        <taxon>metagenomes</taxon>
        <taxon>ecological metagenomes</taxon>
    </lineage>
</organism>
<protein>
    <recommendedName>
        <fullName evidence="4">Nitroreductase domain-containing protein</fullName>
    </recommendedName>
</protein>
<dbReference type="Pfam" id="PF00881">
    <property type="entry name" value="Nitroreductase"/>
    <property type="match status" value="1"/>
</dbReference>
<dbReference type="EMBL" id="LAZR01002866">
    <property type="protein sequence ID" value="KKN24660.1"/>
    <property type="molecule type" value="Genomic_DNA"/>
</dbReference>
<feature type="domain" description="Nitroreductase" evidence="4">
    <location>
        <begin position="21"/>
        <end position="204"/>
    </location>
</feature>
<accession>A0A0F9NYS4</accession>
<evidence type="ECO:0000256" key="2">
    <source>
        <dbReference type="ARBA" id="ARBA00022857"/>
    </source>
</evidence>
<evidence type="ECO:0000256" key="3">
    <source>
        <dbReference type="ARBA" id="ARBA00023002"/>
    </source>
</evidence>
<keyword evidence="3" id="KW-0560">Oxidoreductase</keyword>
<dbReference type="CDD" id="cd02149">
    <property type="entry name" value="NfsB-like"/>
    <property type="match status" value="1"/>
</dbReference>
<evidence type="ECO:0000256" key="1">
    <source>
        <dbReference type="ARBA" id="ARBA00007118"/>
    </source>
</evidence>
<dbReference type="InterPro" id="IPR029479">
    <property type="entry name" value="Nitroreductase"/>
</dbReference>
<keyword evidence="2" id="KW-0521">NADP</keyword>
<dbReference type="InterPro" id="IPR000415">
    <property type="entry name" value="Nitroreductase-like"/>
</dbReference>
<evidence type="ECO:0000259" key="4">
    <source>
        <dbReference type="Pfam" id="PF00881"/>
    </source>
</evidence>
<evidence type="ECO:0000313" key="5">
    <source>
        <dbReference type="EMBL" id="KKN24660.1"/>
    </source>
</evidence>
<comment type="similarity">
    <text evidence="1">Belongs to the nitroreductase family.</text>
</comment>
<sequence length="228" mass="25935">MRGPFISMNTPISHPIITDLMTRYTSKRYDPSKRVAQADLEVLYEALRLSPSSINSQPWKFIVIETDAAKQRLHDSFEKKFQFNQPHAKAASHTILFAHKTHYTREDYAYVVDKGIEDGRTKPEDREKAFGSFIFAEINTDENGNTEKWTKNQAYIALGNAMHTLARLGIDSTPMEGVDPEMLSEVFKEELEGYACHLALCIGYHSDDDYNADLAKTRLALEDVVNVL</sequence>
<reference evidence="5" key="1">
    <citation type="journal article" date="2015" name="Nature">
        <title>Complex archaea that bridge the gap between prokaryotes and eukaryotes.</title>
        <authorList>
            <person name="Spang A."/>
            <person name="Saw J.H."/>
            <person name="Jorgensen S.L."/>
            <person name="Zaremba-Niedzwiedzka K."/>
            <person name="Martijn J."/>
            <person name="Lind A.E."/>
            <person name="van Eijk R."/>
            <person name="Schleper C."/>
            <person name="Guy L."/>
            <person name="Ettema T.J."/>
        </authorList>
    </citation>
    <scope>NUCLEOTIDE SEQUENCE</scope>
</reference>
<dbReference type="PANTHER" id="PTHR43673">
    <property type="entry name" value="NAD(P)H NITROREDUCTASE YDGI-RELATED"/>
    <property type="match status" value="1"/>
</dbReference>
<dbReference type="SUPFAM" id="SSF55469">
    <property type="entry name" value="FMN-dependent nitroreductase-like"/>
    <property type="match status" value="1"/>
</dbReference>